<dbReference type="InterPro" id="IPR040612">
    <property type="entry name" value="ArsA_HSP20-like"/>
</dbReference>
<dbReference type="AlphaFoldDB" id="A0A1U7GSZ2"/>
<comment type="similarity">
    <text evidence="1">Belongs to the arsA ATPase family.</text>
</comment>
<dbReference type="InterPro" id="IPR053262">
    <property type="entry name" value="ArsA_ATPase-like"/>
</dbReference>
<feature type="domain" description="ArsA HSP20-like" evidence="3">
    <location>
        <begin position="310"/>
        <end position="367"/>
    </location>
</feature>
<feature type="domain" description="ArsA/GET3 Anion-transporting ATPase-like" evidence="2">
    <location>
        <begin position="3"/>
        <end position="257"/>
    </location>
</feature>
<evidence type="ECO:0000313" key="4">
    <source>
        <dbReference type="EMBL" id="OKH10979.1"/>
    </source>
</evidence>
<organism evidence="4 5">
    <name type="scientific">Fischerella major NIES-592</name>
    <dbReference type="NCBI Taxonomy" id="210994"/>
    <lineage>
        <taxon>Bacteria</taxon>
        <taxon>Bacillati</taxon>
        <taxon>Cyanobacteriota</taxon>
        <taxon>Cyanophyceae</taxon>
        <taxon>Nostocales</taxon>
        <taxon>Hapalosiphonaceae</taxon>
        <taxon>Fischerella</taxon>
    </lineage>
</organism>
<dbReference type="EMBL" id="MRCA01000025">
    <property type="protein sequence ID" value="OKH10979.1"/>
    <property type="molecule type" value="Genomic_DNA"/>
</dbReference>
<dbReference type="InterPro" id="IPR008978">
    <property type="entry name" value="HSP20-like_chaperone"/>
</dbReference>
<dbReference type="Gene3D" id="2.60.40.790">
    <property type="match status" value="1"/>
</dbReference>
<protein>
    <submittedName>
        <fullName evidence="4">Anion-transporting ATPase</fullName>
    </submittedName>
</protein>
<evidence type="ECO:0000313" key="5">
    <source>
        <dbReference type="Proteomes" id="UP000186391"/>
    </source>
</evidence>
<dbReference type="RefSeq" id="WP_073557034.1">
    <property type="nucleotide sequence ID" value="NZ_MRCA01000025.1"/>
</dbReference>
<reference evidence="4 5" key="1">
    <citation type="submission" date="2016-11" db="EMBL/GenBank/DDBJ databases">
        <title>Draft Genome Sequences of Nine Cyanobacterial Strains from Diverse Habitats.</title>
        <authorList>
            <person name="Zhu T."/>
            <person name="Hou S."/>
            <person name="Lu X."/>
            <person name="Hess W.R."/>
        </authorList>
    </citation>
    <scope>NUCLEOTIDE SEQUENCE [LARGE SCALE GENOMIC DNA]</scope>
    <source>
        <strain evidence="4 5">NIES-592</strain>
    </source>
</reference>
<evidence type="ECO:0000259" key="3">
    <source>
        <dbReference type="Pfam" id="PF17886"/>
    </source>
</evidence>
<dbReference type="Pfam" id="PF17886">
    <property type="entry name" value="ArsA_HSP20"/>
    <property type="match status" value="1"/>
</dbReference>
<accession>A0A1U7GSZ2</accession>
<dbReference type="OrthoDB" id="9780677at2"/>
<dbReference type="InterPro" id="IPR025723">
    <property type="entry name" value="ArsA/GET3_ATPase-like"/>
</dbReference>
<sequence length="379" mass="42505">MSRIITFIGKAGTGQTTIAIATAKWFSQQGKEVLFVTHNPSPNAEILLKTPLTHIPQVVAPNLQALQLQATTMLDQTWEEVKQLLSLYIPIPDSEEIYSGELILLPGFDSLLYFNAMRQYYQSGDYEVIVYDSRGDLETLRMLGIPGMLDWYFQRFGKMFEGFSLHKIADSIGGPIASAIVSANVDAAKVQQGLEQIRSWIAEGTAVVGDPRKLTSYLVTHNEPGAIAETRWLWGSAQQINLVANGVLAYQYQESEDISDLQQVFAPLSVTPIPALKEDNWNPLLQALPDFNDNHQAPLPLKIDLESRQLFVFLPGFTKKQVKLTQHGNELTVEAGEQRRNIFLPPDLQKLAIQSGKFEEPYLIVTFEEKQQQGKVIQF</sequence>
<dbReference type="InterPro" id="IPR027417">
    <property type="entry name" value="P-loop_NTPase"/>
</dbReference>
<keyword evidence="5" id="KW-1185">Reference proteome</keyword>
<dbReference type="Gene3D" id="3.40.50.300">
    <property type="entry name" value="P-loop containing nucleotide triphosphate hydrolases"/>
    <property type="match status" value="1"/>
</dbReference>
<dbReference type="PANTHER" id="PTHR43868:SF1">
    <property type="entry name" value="P-LOOP CONTAINING NUCLEOSIDE TRIPHOSPHATE HYDROLASES SUPERFAMILY PROTEIN"/>
    <property type="match status" value="1"/>
</dbReference>
<comment type="caution">
    <text evidence="4">The sequence shown here is derived from an EMBL/GenBank/DDBJ whole genome shotgun (WGS) entry which is preliminary data.</text>
</comment>
<dbReference type="SUPFAM" id="SSF52540">
    <property type="entry name" value="P-loop containing nucleoside triphosphate hydrolases"/>
    <property type="match status" value="1"/>
</dbReference>
<proteinExistence type="inferred from homology"/>
<evidence type="ECO:0000256" key="1">
    <source>
        <dbReference type="ARBA" id="ARBA00011040"/>
    </source>
</evidence>
<dbReference type="CDD" id="cd02035">
    <property type="entry name" value="ArsA"/>
    <property type="match status" value="1"/>
</dbReference>
<name>A0A1U7GSZ2_9CYAN</name>
<evidence type="ECO:0000259" key="2">
    <source>
        <dbReference type="Pfam" id="PF02374"/>
    </source>
</evidence>
<dbReference type="Proteomes" id="UP000186391">
    <property type="component" value="Unassembled WGS sequence"/>
</dbReference>
<dbReference type="Pfam" id="PF02374">
    <property type="entry name" value="ArsA_ATPase"/>
    <property type="match status" value="1"/>
</dbReference>
<gene>
    <name evidence="4" type="ORF">NIES592_23135</name>
</gene>
<dbReference type="PANTHER" id="PTHR43868">
    <property type="entry name" value="OS02G0711200 PROTEIN"/>
    <property type="match status" value="1"/>
</dbReference>